<reference evidence="1 2" key="1">
    <citation type="journal article" date="2021" name="Hortic Res">
        <title>High-quality reference genome and annotation aids understanding of berry development for evergreen blueberry (Vaccinium darrowii).</title>
        <authorList>
            <person name="Yu J."/>
            <person name="Hulse-Kemp A.M."/>
            <person name="Babiker E."/>
            <person name="Staton M."/>
        </authorList>
    </citation>
    <scope>NUCLEOTIDE SEQUENCE [LARGE SCALE GENOMIC DNA]</scope>
    <source>
        <strain evidence="2">cv. NJ 8807/NJ 8810</strain>
        <tissue evidence="1">Young leaf</tissue>
    </source>
</reference>
<organism evidence="1 2">
    <name type="scientific">Vaccinium darrowii</name>
    <dbReference type="NCBI Taxonomy" id="229202"/>
    <lineage>
        <taxon>Eukaryota</taxon>
        <taxon>Viridiplantae</taxon>
        <taxon>Streptophyta</taxon>
        <taxon>Embryophyta</taxon>
        <taxon>Tracheophyta</taxon>
        <taxon>Spermatophyta</taxon>
        <taxon>Magnoliopsida</taxon>
        <taxon>eudicotyledons</taxon>
        <taxon>Gunneridae</taxon>
        <taxon>Pentapetalae</taxon>
        <taxon>asterids</taxon>
        <taxon>Ericales</taxon>
        <taxon>Ericaceae</taxon>
        <taxon>Vaccinioideae</taxon>
        <taxon>Vaccinieae</taxon>
        <taxon>Vaccinium</taxon>
    </lineage>
</organism>
<comment type="caution">
    <text evidence="1">The sequence shown here is derived from an EMBL/GenBank/DDBJ whole genome shotgun (WGS) entry which is preliminary data.</text>
</comment>
<name>A0ACB7ZN12_9ERIC</name>
<keyword evidence="2" id="KW-1185">Reference proteome</keyword>
<proteinExistence type="predicted"/>
<dbReference type="EMBL" id="CM037159">
    <property type="protein sequence ID" value="KAH7867267.1"/>
    <property type="molecule type" value="Genomic_DNA"/>
</dbReference>
<accession>A0ACB7ZN12</accession>
<dbReference type="Proteomes" id="UP000828048">
    <property type="component" value="Chromosome 9"/>
</dbReference>
<evidence type="ECO:0000313" key="1">
    <source>
        <dbReference type="EMBL" id="KAH7867267.1"/>
    </source>
</evidence>
<gene>
    <name evidence="1" type="ORF">Vadar_031091</name>
</gene>
<sequence length="1184" mass="131859">MAMIAHLFQRSLLAATTRLPSAAAATCSFTAKSKNRVMQNHNCSYLPSSAFCNGINYEKYFKLKFRQLGVSCIIKDNQPRVLRLASVQNFHPVRSLGVNESKRAFTSQSVIKGGYSNIVVPLDSFCYESRLPYCVAYAKRPFCNIPRAITDKNDSAGVGDERSNEKTSAVKVFNKHWKRAKSLAAPKRNEAQQKNASNSVNSQLKGTGMVKSGEQLAVNGVEGASTGPSVSNSLVGNENKLSEDKAKRKHKSRSKKNKGQSFGTNAAADSATKAEGSEKVSQAKIPSTANKNQSLPATEKNSTANRKPLEVLDISASKKQQSGRIAVISHMEGKSTNEAKVTSEKEAANIKKNHSSGKAKAQGQRRMQPLYPPCGKSIVIVESVTKAKVIQGYLGDMFEVVPSHGHVRDLAARSGSVRPDDDFSMLWEVPSAAWTHLKSIKVALSGAENLILASDPDREGEAIAWHIIEMLKQQDALREGITVARVVFNEITESSIKSALQAPRGIDLNLVHAYLARRALDYLVGFNISPLLWKKLPGCQSAGRVQSAALSLICDREMEIDHFKPKEYWSVAVQFDKSGEGSITTKNSFSSYLTHFDSTKLNQHSISSQTEAKDMEQKISSSKFEVVASKRNKIRKNPPKPYITSTFQQDAANKLHFTATYSMKLAQQLYEGIQLSDDKAAGLITYPRTDGFHVSDEAMKDIRALAMERYGQDFTSKTPRKYFEKVKNAQEAHEVIRPTDIRRLPSTLVGILDEDSLKLYALIWARTVACQMEPTNICQIKVDIGNADQSIALRSTCSTVEFLGYEAVYKDLEAKAIKYSEDDGNDHDDAFKVLSNLKPKDMLSVSEVELMQHHTQPPPRYSEGLLVKKLEELGIGRPSTYANTLKVLQDRKYVTVKNQLLFPDFRGRMVSTFLSHHFSEVTDYSFTADMEAELDNVSAGSTEWKGLLGDYWKRFRRYCDRAANIHIHQVEKTMEKTFGDLLFDSLPYKSRTCPMCSEGKLTFKIGRFGAAYFIGCDQHPRCKFIAKTMHGDDEEDDTPQNEKTVEPPKLLGVHPSSNEKILLKNGPYGFYIQLGEDRKGYSPKRASVPQVKNIDSVTREDAIDLLRYPVTLGHHPDDNHPVVIKLARVGFSVRHRSTFALLPKNMNVNDITLEKALKLLLGRDAKQCGRPRKKPKLEEAVVAM</sequence>
<protein>
    <submittedName>
        <fullName evidence="1">Uncharacterized protein</fullName>
    </submittedName>
</protein>
<evidence type="ECO:0000313" key="2">
    <source>
        <dbReference type="Proteomes" id="UP000828048"/>
    </source>
</evidence>